<proteinExistence type="predicted"/>
<gene>
    <name evidence="2" type="ORF">ANCCAN_18825</name>
</gene>
<dbReference type="STRING" id="29170.A0A368FYC4"/>
<dbReference type="Gene3D" id="1.10.340.70">
    <property type="match status" value="1"/>
</dbReference>
<dbReference type="OrthoDB" id="5863021at2759"/>
<accession>A0A368FYC4</accession>
<organism evidence="2 3">
    <name type="scientific">Ancylostoma caninum</name>
    <name type="common">Dog hookworm</name>
    <dbReference type="NCBI Taxonomy" id="29170"/>
    <lineage>
        <taxon>Eukaryota</taxon>
        <taxon>Metazoa</taxon>
        <taxon>Ecdysozoa</taxon>
        <taxon>Nematoda</taxon>
        <taxon>Chromadorea</taxon>
        <taxon>Rhabditida</taxon>
        <taxon>Rhabditina</taxon>
        <taxon>Rhabditomorpha</taxon>
        <taxon>Strongyloidea</taxon>
        <taxon>Ancylostomatidae</taxon>
        <taxon>Ancylostomatinae</taxon>
        <taxon>Ancylostoma</taxon>
    </lineage>
</organism>
<evidence type="ECO:0000313" key="2">
    <source>
        <dbReference type="EMBL" id="RCN35307.1"/>
    </source>
</evidence>
<dbReference type="Pfam" id="PF17921">
    <property type="entry name" value="Integrase_H2C2"/>
    <property type="match status" value="1"/>
</dbReference>
<name>A0A368FYC4_ANCCA</name>
<comment type="caution">
    <text evidence="2">The sequence shown here is derived from an EMBL/GenBank/DDBJ whole genome shotgun (WGS) entry which is preliminary data.</text>
</comment>
<reference evidence="2 3" key="1">
    <citation type="submission" date="2014-10" db="EMBL/GenBank/DDBJ databases">
        <title>Draft genome of the hookworm Ancylostoma caninum.</title>
        <authorList>
            <person name="Mitreva M."/>
        </authorList>
    </citation>
    <scope>NUCLEOTIDE SEQUENCE [LARGE SCALE GENOMIC DNA]</scope>
    <source>
        <strain evidence="2 3">Baltimore</strain>
    </source>
</reference>
<evidence type="ECO:0000313" key="3">
    <source>
        <dbReference type="Proteomes" id="UP000252519"/>
    </source>
</evidence>
<dbReference type="AlphaFoldDB" id="A0A368FYC4"/>
<dbReference type="Proteomes" id="UP000252519">
    <property type="component" value="Unassembled WGS sequence"/>
</dbReference>
<feature type="domain" description="Integrase zinc-binding" evidence="1">
    <location>
        <begin position="185"/>
        <end position="232"/>
    </location>
</feature>
<evidence type="ECO:0000259" key="1">
    <source>
        <dbReference type="Pfam" id="PF17921"/>
    </source>
</evidence>
<dbReference type="EMBL" id="JOJR01000678">
    <property type="protein sequence ID" value="RCN35307.1"/>
    <property type="molecule type" value="Genomic_DNA"/>
</dbReference>
<dbReference type="InterPro" id="IPR041588">
    <property type="entry name" value="Integrase_H2C2"/>
</dbReference>
<sequence length="232" mass="26805">MSHHVPTENAADCATRGVAKQEFAECNWWTGPKWLNYPYETWPVTHINTLEQNTFEDVETLAVQSTKEEKADAIWPVKTISNYSKLRRIVAYSLRFIRHLSKNTRLQFLDNAIKTMTPNAAEIELTEKCIIKQKQNIHGTSAAIQNKHFNVGYDNEGILKRFGRIQHADVLKDLASPMYTPRQSILRARIAENIHRSVAHCESNKLVCELRQRFWIPKDKALCKKTVRNCVT</sequence>
<protein>
    <recommendedName>
        <fullName evidence="1">Integrase zinc-binding domain-containing protein</fullName>
    </recommendedName>
</protein>
<dbReference type="PANTHER" id="PTHR47331">
    <property type="entry name" value="PHD-TYPE DOMAIN-CONTAINING PROTEIN"/>
    <property type="match status" value="1"/>
</dbReference>
<keyword evidence="3" id="KW-1185">Reference proteome</keyword>